<dbReference type="SUPFAM" id="SSF52540">
    <property type="entry name" value="P-loop containing nucleoside triphosphate hydrolases"/>
    <property type="match status" value="1"/>
</dbReference>
<dbReference type="STRING" id="121290.APY04_3341"/>
<dbReference type="InterPro" id="IPR027417">
    <property type="entry name" value="P-loop_NTPase"/>
</dbReference>
<dbReference type="PANTHER" id="PTHR40072">
    <property type="entry name" value="MOLYBDOPTERIN-GUANINE DINUCLEOTIDE BIOSYNTHESIS ADAPTER PROTEIN-RELATED"/>
    <property type="match status" value="1"/>
</dbReference>
<accession>A0A109B930</accession>
<evidence type="ECO:0000313" key="3">
    <source>
        <dbReference type="Proteomes" id="UP000059074"/>
    </source>
</evidence>
<proteinExistence type="predicted"/>
<comment type="caution">
    <text evidence="2">The sequence shown here is derived from an EMBL/GenBank/DDBJ whole genome shotgun (WGS) entry which is preliminary data.</text>
</comment>
<dbReference type="InterPro" id="IPR004435">
    <property type="entry name" value="MobB_dom"/>
</dbReference>
<keyword evidence="3" id="KW-1185">Reference proteome</keyword>
<organism evidence="2 3">
    <name type="scientific">Hyphomicrobium sulfonivorans</name>
    <dbReference type="NCBI Taxonomy" id="121290"/>
    <lineage>
        <taxon>Bacteria</taxon>
        <taxon>Pseudomonadati</taxon>
        <taxon>Pseudomonadota</taxon>
        <taxon>Alphaproteobacteria</taxon>
        <taxon>Hyphomicrobiales</taxon>
        <taxon>Hyphomicrobiaceae</taxon>
        <taxon>Hyphomicrobium</taxon>
    </lineage>
</organism>
<dbReference type="GO" id="GO:0006777">
    <property type="term" value="P:Mo-molybdopterin cofactor biosynthetic process"/>
    <property type="evidence" value="ECO:0007669"/>
    <property type="project" value="InterPro"/>
</dbReference>
<dbReference type="Proteomes" id="UP000059074">
    <property type="component" value="Unassembled WGS sequence"/>
</dbReference>
<dbReference type="PATRIC" id="fig|121290.4.peg.774"/>
<evidence type="ECO:0000313" key="2">
    <source>
        <dbReference type="EMBL" id="KWT64329.1"/>
    </source>
</evidence>
<evidence type="ECO:0000259" key="1">
    <source>
        <dbReference type="Pfam" id="PF03205"/>
    </source>
</evidence>
<protein>
    <submittedName>
        <fullName evidence="2">Molybdopterin-guanine dinucleotide biosynthesis protein MobB</fullName>
    </submittedName>
</protein>
<dbReference type="RefSeq" id="WP_068464834.1">
    <property type="nucleotide sequence ID" value="NZ_LMTR01000093.1"/>
</dbReference>
<feature type="domain" description="Molybdopterin-guanine dinucleotide biosynthesis protein B (MobB)" evidence="1">
    <location>
        <begin position="16"/>
        <end position="149"/>
    </location>
</feature>
<dbReference type="InterPro" id="IPR052539">
    <property type="entry name" value="MGD_biosynthesis_adapter"/>
</dbReference>
<dbReference type="PANTHER" id="PTHR40072:SF1">
    <property type="entry name" value="MOLYBDOPTERIN-GUANINE DINUCLEOTIDE BIOSYNTHESIS ADAPTER PROTEIN"/>
    <property type="match status" value="1"/>
</dbReference>
<sequence length="180" mass="19039">MSADRTPPATSPSPYMIGIAGWKNSGKTTLVERLVAHFTRSGWRVVTVKHTHHQLRPHDGATDGERHSRAGAIASIVIAPDAWEIDGAHQPSPPPQLTEIPRIIGDTDLIIAEGFKSAPIAKIEARRTASKTRDPLAPSDRNIIAIAADHATDAGNLPLFDLDDVAAIAAFIAAGAAKNG</sequence>
<dbReference type="Pfam" id="PF03205">
    <property type="entry name" value="MobB"/>
    <property type="match status" value="1"/>
</dbReference>
<dbReference type="OrthoDB" id="9804758at2"/>
<dbReference type="CDD" id="cd03116">
    <property type="entry name" value="MobB"/>
    <property type="match status" value="1"/>
</dbReference>
<dbReference type="AlphaFoldDB" id="A0A109B930"/>
<reference evidence="2 3" key="1">
    <citation type="submission" date="2015-10" db="EMBL/GenBank/DDBJ databases">
        <title>Transcriptomic analysis of a linuron degrading triple-species bacterial consortium.</title>
        <authorList>
            <person name="Albers P."/>
        </authorList>
    </citation>
    <scope>NUCLEOTIDE SEQUENCE [LARGE SCALE GENOMIC DNA]</scope>
    <source>
        <strain evidence="2 3">WDL6</strain>
    </source>
</reference>
<dbReference type="EMBL" id="LMTR01000093">
    <property type="protein sequence ID" value="KWT64329.1"/>
    <property type="molecule type" value="Genomic_DNA"/>
</dbReference>
<dbReference type="Gene3D" id="3.40.50.300">
    <property type="entry name" value="P-loop containing nucleotide triphosphate hydrolases"/>
    <property type="match status" value="1"/>
</dbReference>
<gene>
    <name evidence="2" type="ORF">APY04_3341</name>
</gene>
<dbReference type="NCBIfam" id="TIGR00176">
    <property type="entry name" value="mobB"/>
    <property type="match status" value="1"/>
</dbReference>
<dbReference type="GO" id="GO:0005525">
    <property type="term" value="F:GTP binding"/>
    <property type="evidence" value="ECO:0007669"/>
    <property type="project" value="InterPro"/>
</dbReference>
<name>A0A109B930_HYPSL</name>